<feature type="domain" description="O-methyltransferase C-terminal" evidence="4">
    <location>
        <begin position="234"/>
        <end position="425"/>
    </location>
</feature>
<evidence type="ECO:0000256" key="2">
    <source>
        <dbReference type="ARBA" id="ARBA00022679"/>
    </source>
</evidence>
<proteinExistence type="predicted"/>
<dbReference type="Pfam" id="PF00891">
    <property type="entry name" value="Methyltransf_2"/>
    <property type="match status" value="1"/>
</dbReference>
<dbReference type="GO" id="GO:0008171">
    <property type="term" value="F:O-methyltransferase activity"/>
    <property type="evidence" value="ECO:0007669"/>
    <property type="project" value="InterPro"/>
</dbReference>
<dbReference type="OrthoDB" id="2525976at2759"/>
<gene>
    <name evidence="6" type="ORF">BMF94_1360</name>
</gene>
<evidence type="ECO:0000313" key="7">
    <source>
        <dbReference type="Proteomes" id="UP000237144"/>
    </source>
</evidence>
<feature type="domain" description="O-methyltransferase dimerisation" evidence="5">
    <location>
        <begin position="76"/>
        <end position="150"/>
    </location>
</feature>
<keyword evidence="7" id="KW-1185">Reference proteome</keyword>
<reference evidence="6 7" key="1">
    <citation type="journal article" date="2018" name="Front. Microbiol.">
        <title>Prospects for Fungal Bioremediation of Acidic Radioactive Waste Sites: Characterization and Genome Sequence of Rhodotorula taiwanensis MD1149.</title>
        <authorList>
            <person name="Tkavc R."/>
            <person name="Matrosova V.Y."/>
            <person name="Grichenko O.E."/>
            <person name="Gostincar C."/>
            <person name="Volpe R.P."/>
            <person name="Klimenkova P."/>
            <person name="Gaidamakova E.K."/>
            <person name="Zhou C.E."/>
            <person name="Stewart B.J."/>
            <person name="Lyman M.G."/>
            <person name="Malfatti S.A."/>
            <person name="Rubinfeld B."/>
            <person name="Courtot M."/>
            <person name="Singh J."/>
            <person name="Dalgard C.L."/>
            <person name="Hamilton T."/>
            <person name="Frey K.G."/>
            <person name="Gunde-Cimerman N."/>
            <person name="Dugan L."/>
            <person name="Daly M.J."/>
        </authorList>
    </citation>
    <scope>NUCLEOTIDE SEQUENCE [LARGE SCALE GENOMIC DNA]</scope>
    <source>
        <strain evidence="6 7">MD1149</strain>
    </source>
</reference>
<dbReference type="InterPro" id="IPR036388">
    <property type="entry name" value="WH-like_DNA-bd_sf"/>
</dbReference>
<comment type="caution">
    <text evidence="6">The sequence shown here is derived from an EMBL/GenBank/DDBJ whole genome shotgun (WGS) entry which is preliminary data.</text>
</comment>
<dbReference type="InterPro" id="IPR001077">
    <property type="entry name" value="COMT_C"/>
</dbReference>
<organism evidence="6 7">
    <name type="scientific">Rhodotorula taiwanensis</name>
    <dbReference type="NCBI Taxonomy" id="741276"/>
    <lineage>
        <taxon>Eukaryota</taxon>
        <taxon>Fungi</taxon>
        <taxon>Dikarya</taxon>
        <taxon>Basidiomycota</taxon>
        <taxon>Pucciniomycotina</taxon>
        <taxon>Microbotryomycetes</taxon>
        <taxon>Sporidiobolales</taxon>
        <taxon>Sporidiobolaceae</taxon>
        <taxon>Rhodotorula</taxon>
    </lineage>
</organism>
<dbReference type="Gene3D" id="1.10.10.10">
    <property type="entry name" value="Winged helix-like DNA-binding domain superfamily/Winged helix DNA-binding domain"/>
    <property type="match status" value="1"/>
</dbReference>
<protein>
    <submittedName>
        <fullName evidence="6">Uncharacterized protein</fullName>
    </submittedName>
</protein>
<dbReference type="Gene3D" id="3.40.50.150">
    <property type="entry name" value="Vaccinia Virus protein VP39"/>
    <property type="match status" value="1"/>
</dbReference>
<keyword evidence="3" id="KW-0949">S-adenosyl-L-methionine</keyword>
<keyword evidence="2" id="KW-0808">Transferase</keyword>
<dbReference type="Pfam" id="PF08100">
    <property type="entry name" value="Dimerisation"/>
    <property type="match status" value="1"/>
</dbReference>
<name>A0A2S5BFA3_9BASI</name>
<dbReference type="GO" id="GO:0032259">
    <property type="term" value="P:methylation"/>
    <property type="evidence" value="ECO:0007669"/>
    <property type="project" value="UniProtKB-KW"/>
</dbReference>
<dbReference type="SUPFAM" id="SSF46785">
    <property type="entry name" value="Winged helix' DNA-binding domain"/>
    <property type="match status" value="1"/>
</dbReference>
<dbReference type="AlphaFoldDB" id="A0A2S5BFA3"/>
<evidence type="ECO:0000256" key="3">
    <source>
        <dbReference type="ARBA" id="ARBA00022691"/>
    </source>
</evidence>
<dbReference type="PANTHER" id="PTHR43712:SF2">
    <property type="entry name" value="O-METHYLTRANSFERASE CICE"/>
    <property type="match status" value="1"/>
</dbReference>
<dbReference type="PROSITE" id="PS51683">
    <property type="entry name" value="SAM_OMT_II"/>
    <property type="match status" value="1"/>
</dbReference>
<evidence type="ECO:0000313" key="6">
    <source>
        <dbReference type="EMBL" id="POY75458.1"/>
    </source>
</evidence>
<evidence type="ECO:0000259" key="5">
    <source>
        <dbReference type="Pfam" id="PF08100"/>
    </source>
</evidence>
<dbReference type="STRING" id="741276.A0A2S5BFA3"/>
<dbReference type="Proteomes" id="UP000237144">
    <property type="component" value="Unassembled WGS sequence"/>
</dbReference>
<accession>A0A2S5BFA3</accession>
<evidence type="ECO:0000256" key="1">
    <source>
        <dbReference type="ARBA" id="ARBA00022603"/>
    </source>
</evidence>
<sequence length="450" mass="48645">MAGLEQLLSLRDQLNAAIDQVASSPAAKALPALSDAGAPFPPLVAIDKNAALATAIAKKMTALLAGPAHVSEIALSGHFPACLRVAIEAHVSEAISEGETEPGAGLAVEEIAQASCVDPAKLARVLRLLAANYVFSEVRPGVFTNNRCSNGLSTGKSIHTLKENSQDVYAGTDGRAALLAHCTEDCLKASSFLADALLDPETSHSSKSKDAPITRAFKIDGTVFDYWAQPENKQYLTRFSHAMYAINQFMRGDESLTTGYPFRDMPRDAVLVDVGGGVGSVALHLLQHAPQLRFIVQDRPEVIGQQAPAVWKAKAAQALESGQVELQSHDFFRPQPVKEAAVYLLRFVIHDWADDEVVAILRPLAKGASSTSRLLLVEQSYRTLEPDPLVISPLPYLADLQMLVANNAQERTQEQYVALAERAGWKFVKAWVAAVGGTDSGWRHYEFEKL</sequence>
<dbReference type="InterPro" id="IPR016461">
    <property type="entry name" value="COMT-like"/>
</dbReference>
<dbReference type="EMBL" id="PJQD01000014">
    <property type="protein sequence ID" value="POY75458.1"/>
    <property type="molecule type" value="Genomic_DNA"/>
</dbReference>
<dbReference type="SUPFAM" id="SSF53335">
    <property type="entry name" value="S-adenosyl-L-methionine-dependent methyltransferases"/>
    <property type="match status" value="1"/>
</dbReference>
<evidence type="ECO:0000259" key="4">
    <source>
        <dbReference type="Pfam" id="PF00891"/>
    </source>
</evidence>
<dbReference type="InterPro" id="IPR036390">
    <property type="entry name" value="WH_DNA-bd_sf"/>
</dbReference>
<dbReference type="InterPro" id="IPR029063">
    <property type="entry name" value="SAM-dependent_MTases_sf"/>
</dbReference>
<dbReference type="PANTHER" id="PTHR43712">
    <property type="entry name" value="PUTATIVE (AFU_ORTHOLOGUE AFUA_4G14580)-RELATED"/>
    <property type="match status" value="1"/>
</dbReference>
<dbReference type="InterPro" id="IPR012967">
    <property type="entry name" value="COMT_dimerisation"/>
</dbReference>
<dbReference type="GO" id="GO:0046983">
    <property type="term" value="F:protein dimerization activity"/>
    <property type="evidence" value="ECO:0007669"/>
    <property type="project" value="InterPro"/>
</dbReference>
<keyword evidence="1" id="KW-0489">Methyltransferase</keyword>